<protein>
    <submittedName>
        <fullName evidence="2">Uncharacterized protein</fullName>
    </submittedName>
</protein>
<proteinExistence type="predicted"/>
<feature type="compositionally biased region" description="Polar residues" evidence="1">
    <location>
        <begin position="108"/>
        <end position="122"/>
    </location>
</feature>
<keyword evidence="3" id="KW-1185">Reference proteome</keyword>
<sequence length="214" mass="22484">MPQLCNHFQANFSVPSKQGQSTSASLLGSQRGNQEPSSVPLGQHIAQGLVPWSHVQQIASSSHESDHANKLSVTSGTGSTTRLENLGSYINQGIQPSSPSPTESPSTVYNPSEMKSFSNVSTPRAKASASSSQAVSAVTSGMTHGHDVNLQGSSLVKSTSSVLPVKASELLLTGKNNSYYTSLERTSTVHAMETLTMSSDTNSARNGTYLENAL</sequence>
<gene>
    <name evidence="2" type="ORF">EV356DRAFT_513561</name>
</gene>
<feature type="compositionally biased region" description="Low complexity" evidence="1">
    <location>
        <begin position="96"/>
        <end position="107"/>
    </location>
</feature>
<name>A0A6A6HER5_VIRVR</name>
<evidence type="ECO:0000313" key="2">
    <source>
        <dbReference type="EMBL" id="KAF2235993.1"/>
    </source>
</evidence>
<feature type="compositionally biased region" description="Polar residues" evidence="1">
    <location>
        <begin position="15"/>
        <end position="37"/>
    </location>
</feature>
<feature type="region of interest" description="Disordered" evidence="1">
    <location>
        <begin position="58"/>
        <end position="122"/>
    </location>
</feature>
<feature type="compositionally biased region" description="Polar residues" evidence="1">
    <location>
        <begin position="71"/>
        <end position="95"/>
    </location>
</feature>
<accession>A0A6A6HER5</accession>
<evidence type="ECO:0000256" key="1">
    <source>
        <dbReference type="SAM" id="MobiDB-lite"/>
    </source>
</evidence>
<organism evidence="2 3">
    <name type="scientific">Viridothelium virens</name>
    <name type="common">Speckled blister lichen</name>
    <name type="synonym">Trypethelium virens</name>
    <dbReference type="NCBI Taxonomy" id="1048519"/>
    <lineage>
        <taxon>Eukaryota</taxon>
        <taxon>Fungi</taxon>
        <taxon>Dikarya</taxon>
        <taxon>Ascomycota</taxon>
        <taxon>Pezizomycotina</taxon>
        <taxon>Dothideomycetes</taxon>
        <taxon>Dothideomycetes incertae sedis</taxon>
        <taxon>Trypetheliales</taxon>
        <taxon>Trypetheliaceae</taxon>
        <taxon>Viridothelium</taxon>
    </lineage>
</organism>
<dbReference type="Proteomes" id="UP000800092">
    <property type="component" value="Unassembled WGS sequence"/>
</dbReference>
<dbReference type="EMBL" id="ML991788">
    <property type="protein sequence ID" value="KAF2235993.1"/>
    <property type="molecule type" value="Genomic_DNA"/>
</dbReference>
<feature type="region of interest" description="Disordered" evidence="1">
    <location>
        <begin position="15"/>
        <end position="41"/>
    </location>
</feature>
<reference evidence="2" key="1">
    <citation type="journal article" date="2020" name="Stud. Mycol.">
        <title>101 Dothideomycetes genomes: a test case for predicting lifestyles and emergence of pathogens.</title>
        <authorList>
            <person name="Haridas S."/>
            <person name="Albert R."/>
            <person name="Binder M."/>
            <person name="Bloem J."/>
            <person name="Labutti K."/>
            <person name="Salamov A."/>
            <person name="Andreopoulos B."/>
            <person name="Baker S."/>
            <person name="Barry K."/>
            <person name="Bills G."/>
            <person name="Bluhm B."/>
            <person name="Cannon C."/>
            <person name="Castanera R."/>
            <person name="Culley D."/>
            <person name="Daum C."/>
            <person name="Ezra D."/>
            <person name="Gonzalez J."/>
            <person name="Henrissat B."/>
            <person name="Kuo A."/>
            <person name="Liang C."/>
            <person name="Lipzen A."/>
            <person name="Lutzoni F."/>
            <person name="Magnuson J."/>
            <person name="Mondo S."/>
            <person name="Nolan M."/>
            <person name="Ohm R."/>
            <person name="Pangilinan J."/>
            <person name="Park H.-J."/>
            <person name="Ramirez L."/>
            <person name="Alfaro M."/>
            <person name="Sun H."/>
            <person name="Tritt A."/>
            <person name="Yoshinaga Y."/>
            <person name="Zwiers L.-H."/>
            <person name="Turgeon B."/>
            <person name="Goodwin S."/>
            <person name="Spatafora J."/>
            <person name="Crous P."/>
            <person name="Grigoriev I."/>
        </authorList>
    </citation>
    <scope>NUCLEOTIDE SEQUENCE</scope>
    <source>
        <strain evidence="2">Tuck. ex Michener</strain>
    </source>
</reference>
<dbReference type="AlphaFoldDB" id="A0A6A6HER5"/>
<evidence type="ECO:0000313" key="3">
    <source>
        <dbReference type="Proteomes" id="UP000800092"/>
    </source>
</evidence>